<dbReference type="AlphaFoldDB" id="B8I7I2"/>
<evidence type="ECO:0000313" key="2">
    <source>
        <dbReference type="EMBL" id="ACL77053.1"/>
    </source>
</evidence>
<organism evidence="2 3">
    <name type="scientific">Ruminiclostridium cellulolyticum (strain ATCC 35319 / DSM 5812 / JCM 6584 / H10)</name>
    <name type="common">Clostridium cellulolyticum</name>
    <dbReference type="NCBI Taxonomy" id="394503"/>
    <lineage>
        <taxon>Bacteria</taxon>
        <taxon>Bacillati</taxon>
        <taxon>Bacillota</taxon>
        <taxon>Clostridia</taxon>
        <taxon>Eubacteriales</taxon>
        <taxon>Oscillospiraceae</taxon>
        <taxon>Ruminiclostridium</taxon>
    </lineage>
</organism>
<dbReference type="HOGENOM" id="CLU_182244_1_1_9"/>
<dbReference type="InterPro" id="IPR046085">
    <property type="entry name" value="DUF6103"/>
</dbReference>
<evidence type="ECO:0000313" key="3">
    <source>
        <dbReference type="Proteomes" id="UP000001349"/>
    </source>
</evidence>
<dbReference type="KEGG" id="cce:Ccel_2747"/>
<reference evidence="2 3" key="1">
    <citation type="submission" date="2009-01" db="EMBL/GenBank/DDBJ databases">
        <title>Complete sequence of Clostridium cellulolyticum H10.</title>
        <authorList>
            <consortium name="US DOE Joint Genome Institute"/>
            <person name="Lucas S."/>
            <person name="Copeland A."/>
            <person name="Lapidus A."/>
            <person name="Glavina del Rio T."/>
            <person name="Dalin E."/>
            <person name="Tice H."/>
            <person name="Bruce D."/>
            <person name="Goodwin L."/>
            <person name="Pitluck S."/>
            <person name="Chertkov O."/>
            <person name="Saunders E."/>
            <person name="Brettin T."/>
            <person name="Detter J.C."/>
            <person name="Han C."/>
            <person name="Larimer F."/>
            <person name="Land M."/>
            <person name="Hauser L."/>
            <person name="Kyrpides N."/>
            <person name="Ivanova N."/>
            <person name="Zhou J."/>
            <person name="Richardson P."/>
        </authorList>
    </citation>
    <scope>NUCLEOTIDE SEQUENCE [LARGE SCALE GENOMIC DNA]</scope>
    <source>
        <strain evidence="3">ATCC 35319 / DSM 5812 / JCM 6584 / H10</strain>
    </source>
</reference>
<evidence type="ECO:0000256" key="1">
    <source>
        <dbReference type="SAM" id="MobiDB-lite"/>
    </source>
</evidence>
<dbReference type="Pfam" id="PF19598">
    <property type="entry name" value="DUF6103"/>
    <property type="match status" value="1"/>
</dbReference>
<sequence length="83" mass="9432">MKKSIISISFDAEKLGAIKQYMGRKEAELEKEMEDAVQKLYEKFVPVAVREYIEGREASEQKKPKISVKKSQSAPLLTNINEG</sequence>
<dbReference type="RefSeq" id="WP_015926125.1">
    <property type="nucleotide sequence ID" value="NC_011898.1"/>
</dbReference>
<name>B8I7I2_RUMCH</name>
<dbReference type="Proteomes" id="UP000001349">
    <property type="component" value="Chromosome"/>
</dbReference>
<dbReference type="OrthoDB" id="1708300at2"/>
<protein>
    <submittedName>
        <fullName evidence="2">Uncharacterized protein</fullName>
    </submittedName>
</protein>
<keyword evidence="3" id="KW-1185">Reference proteome</keyword>
<accession>B8I7I2</accession>
<feature type="compositionally biased region" description="Polar residues" evidence="1">
    <location>
        <begin position="69"/>
        <end position="83"/>
    </location>
</feature>
<dbReference type="STRING" id="394503.Ccel_2747"/>
<dbReference type="eggNOG" id="ENOG50330PF">
    <property type="taxonomic scope" value="Bacteria"/>
</dbReference>
<dbReference type="EMBL" id="CP001348">
    <property type="protein sequence ID" value="ACL77053.1"/>
    <property type="molecule type" value="Genomic_DNA"/>
</dbReference>
<gene>
    <name evidence="2" type="ordered locus">Ccel_2747</name>
</gene>
<feature type="region of interest" description="Disordered" evidence="1">
    <location>
        <begin position="58"/>
        <end position="83"/>
    </location>
</feature>
<proteinExistence type="predicted"/>